<protein>
    <submittedName>
        <fullName evidence="1">Uncharacterized protein</fullName>
    </submittedName>
</protein>
<evidence type="ECO:0000313" key="1">
    <source>
        <dbReference type="EMBL" id="KZE83777.1"/>
    </source>
</evidence>
<dbReference type="Proteomes" id="UP000076630">
    <property type="component" value="Unassembled WGS sequence"/>
</dbReference>
<gene>
    <name evidence="1" type="ORF">AV926_03705</name>
</gene>
<evidence type="ECO:0000313" key="2">
    <source>
        <dbReference type="Proteomes" id="UP000076630"/>
    </source>
</evidence>
<keyword evidence="2" id="KW-1185">Reference proteome</keyword>
<name>A0A165RMW2_9FLAO</name>
<accession>A0A165RMW2</accession>
<dbReference type="EMBL" id="LQNU01000035">
    <property type="protein sequence ID" value="KZE83777.1"/>
    <property type="molecule type" value="Genomic_DNA"/>
</dbReference>
<dbReference type="RefSeq" id="WP_038986588.1">
    <property type="nucleotide sequence ID" value="NZ_JACAJT010000008.1"/>
</dbReference>
<dbReference type="OrthoDB" id="1351751at2"/>
<sequence length="173" mass="20130">MAVELCSCEGLNPNCKICFGSGYAPSATQKKSAPKQVAKKPVNKTIPYKEAELVYHLPKKTDALTKQEIEQITIKIINALDSKSKKQLQLLNSIPFNTNTFRRDFKDKFHNLTILETEKRHLRKELMVIDQIIVDKKYDSQFSFKHFLSDKDLDITSNRQLKEILREYKRLKN</sequence>
<organism evidence="1 2">
    <name type="scientific">Myroides marinus</name>
    <dbReference type="NCBI Taxonomy" id="703342"/>
    <lineage>
        <taxon>Bacteria</taxon>
        <taxon>Pseudomonadati</taxon>
        <taxon>Bacteroidota</taxon>
        <taxon>Flavobacteriia</taxon>
        <taxon>Flavobacteriales</taxon>
        <taxon>Flavobacteriaceae</taxon>
        <taxon>Myroides</taxon>
    </lineage>
</organism>
<comment type="caution">
    <text evidence="1">The sequence shown here is derived from an EMBL/GenBank/DDBJ whole genome shotgun (WGS) entry which is preliminary data.</text>
</comment>
<proteinExistence type="predicted"/>
<dbReference type="AlphaFoldDB" id="A0A165RMW2"/>
<reference evidence="1 2" key="1">
    <citation type="submission" date="2016-01" db="EMBL/GenBank/DDBJ databases">
        <title>Whole genome sequencing of Myroides marinus L41.</title>
        <authorList>
            <person name="Hong K.W."/>
        </authorList>
    </citation>
    <scope>NUCLEOTIDE SEQUENCE [LARGE SCALE GENOMIC DNA]</scope>
    <source>
        <strain evidence="1 2">L41</strain>
    </source>
</reference>